<keyword evidence="1" id="KW-0472">Membrane</keyword>
<organism evidence="2 3">
    <name type="scientific">Brachionus plicatilis</name>
    <name type="common">Marine rotifer</name>
    <name type="synonym">Brachionus muelleri</name>
    <dbReference type="NCBI Taxonomy" id="10195"/>
    <lineage>
        <taxon>Eukaryota</taxon>
        <taxon>Metazoa</taxon>
        <taxon>Spiralia</taxon>
        <taxon>Gnathifera</taxon>
        <taxon>Rotifera</taxon>
        <taxon>Eurotatoria</taxon>
        <taxon>Monogononta</taxon>
        <taxon>Pseudotrocha</taxon>
        <taxon>Ploima</taxon>
        <taxon>Brachionidae</taxon>
        <taxon>Brachionus</taxon>
    </lineage>
</organism>
<gene>
    <name evidence="2" type="ORF">BpHYR1_051274</name>
</gene>
<name>A0A3M7T8G7_BRAPC</name>
<dbReference type="EMBL" id="REGN01000116">
    <property type="protein sequence ID" value="RNA44363.1"/>
    <property type="molecule type" value="Genomic_DNA"/>
</dbReference>
<evidence type="ECO:0000313" key="2">
    <source>
        <dbReference type="EMBL" id="RNA44363.1"/>
    </source>
</evidence>
<evidence type="ECO:0000256" key="1">
    <source>
        <dbReference type="SAM" id="Phobius"/>
    </source>
</evidence>
<keyword evidence="3" id="KW-1185">Reference proteome</keyword>
<proteinExistence type="predicted"/>
<sequence length="75" mass="8631">MPKKGMMLIGLHGMGTSLLIYLVINRRKNTNLYACKSIPNRCYHVILPGIIQLKLLGNLNRWNTYLKPTKIYSKV</sequence>
<keyword evidence="1" id="KW-1133">Transmembrane helix</keyword>
<dbReference type="AlphaFoldDB" id="A0A3M7T8G7"/>
<comment type="caution">
    <text evidence="2">The sequence shown here is derived from an EMBL/GenBank/DDBJ whole genome shotgun (WGS) entry which is preliminary data.</text>
</comment>
<keyword evidence="1" id="KW-0812">Transmembrane</keyword>
<dbReference type="Proteomes" id="UP000276133">
    <property type="component" value="Unassembled WGS sequence"/>
</dbReference>
<feature type="transmembrane region" description="Helical" evidence="1">
    <location>
        <begin position="6"/>
        <end position="24"/>
    </location>
</feature>
<evidence type="ECO:0000313" key="3">
    <source>
        <dbReference type="Proteomes" id="UP000276133"/>
    </source>
</evidence>
<protein>
    <submittedName>
        <fullName evidence="2">Uncharacterized protein</fullName>
    </submittedName>
</protein>
<reference evidence="2 3" key="1">
    <citation type="journal article" date="2018" name="Sci. Rep.">
        <title>Genomic signatures of local adaptation to the degree of environmental predictability in rotifers.</title>
        <authorList>
            <person name="Franch-Gras L."/>
            <person name="Hahn C."/>
            <person name="Garcia-Roger E.M."/>
            <person name="Carmona M.J."/>
            <person name="Serra M."/>
            <person name="Gomez A."/>
        </authorList>
    </citation>
    <scope>NUCLEOTIDE SEQUENCE [LARGE SCALE GENOMIC DNA]</scope>
    <source>
        <strain evidence="2">HYR1</strain>
    </source>
</reference>
<accession>A0A3M7T8G7</accession>